<evidence type="ECO:0000256" key="1">
    <source>
        <dbReference type="SAM" id="Phobius"/>
    </source>
</evidence>
<gene>
    <name evidence="2" type="ORF">BRAPAZ1V2_A09P30460.2</name>
</gene>
<accession>A0A8D9CSS6</accession>
<keyword evidence="1" id="KW-0812">Transmembrane</keyword>
<keyword evidence="1" id="KW-1133">Transmembrane helix</keyword>
<reference evidence="2 3" key="1">
    <citation type="submission" date="2021-07" db="EMBL/GenBank/DDBJ databases">
        <authorList>
            <consortium name="Genoscope - CEA"/>
            <person name="William W."/>
        </authorList>
    </citation>
    <scope>NUCLEOTIDE SEQUENCE [LARGE SCALE GENOMIC DNA]</scope>
</reference>
<dbReference type="Gramene" id="A09p30460.2_BraZ1">
    <property type="protein sequence ID" value="A09p30460.2_BraZ1.CDS.1"/>
    <property type="gene ID" value="A09g30460.2_BraZ1"/>
</dbReference>
<dbReference type="EMBL" id="LS974625">
    <property type="protein sequence ID" value="CAG7862579.1"/>
    <property type="molecule type" value="Genomic_DNA"/>
</dbReference>
<dbReference type="AlphaFoldDB" id="A0A8D9CSS6"/>
<dbReference type="Proteomes" id="UP000694005">
    <property type="component" value="Chromosome A09"/>
</dbReference>
<keyword evidence="1" id="KW-0472">Membrane</keyword>
<feature type="transmembrane region" description="Helical" evidence="1">
    <location>
        <begin position="16"/>
        <end position="35"/>
    </location>
</feature>
<feature type="non-terminal residue" evidence="2">
    <location>
        <position position="1"/>
    </location>
</feature>
<name>A0A8D9CSS6_BRACM</name>
<evidence type="ECO:0000313" key="2">
    <source>
        <dbReference type="EMBL" id="CAG7862579.1"/>
    </source>
</evidence>
<protein>
    <submittedName>
        <fullName evidence="2">Uncharacterized protein</fullName>
    </submittedName>
</protein>
<proteinExistence type="predicted"/>
<sequence>ICILFSHSGVDLSRPIWILVVVFLWIFGFEAICFCRQLLH</sequence>
<evidence type="ECO:0000313" key="3">
    <source>
        <dbReference type="Proteomes" id="UP000694005"/>
    </source>
</evidence>
<organism evidence="2 3">
    <name type="scientific">Brassica campestris</name>
    <name type="common">Field mustard</name>
    <dbReference type="NCBI Taxonomy" id="3711"/>
    <lineage>
        <taxon>Eukaryota</taxon>
        <taxon>Viridiplantae</taxon>
        <taxon>Streptophyta</taxon>
        <taxon>Embryophyta</taxon>
        <taxon>Tracheophyta</taxon>
        <taxon>Spermatophyta</taxon>
        <taxon>Magnoliopsida</taxon>
        <taxon>eudicotyledons</taxon>
        <taxon>Gunneridae</taxon>
        <taxon>Pentapetalae</taxon>
        <taxon>rosids</taxon>
        <taxon>malvids</taxon>
        <taxon>Brassicales</taxon>
        <taxon>Brassicaceae</taxon>
        <taxon>Brassiceae</taxon>
        <taxon>Brassica</taxon>
    </lineage>
</organism>